<dbReference type="SMART" id="SM00028">
    <property type="entry name" value="TPR"/>
    <property type="match status" value="6"/>
</dbReference>
<dbReference type="PANTHER" id="PTHR44858">
    <property type="entry name" value="TETRATRICOPEPTIDE REPEAT PROTEIN 6"/>
    <property type="match status" value="1"/>
</dbReference>
<dbReference type="Proteomes" id="UP000689195">
    <property type="component" value="Unassembled WGS sequence"/>
</dbReference>
<sequence>MNQSLFSYGFLNNGLVYSKQGKFNKAIKEYNKAIEESPQYAAAYHNRGNAYQSLAILEEAIKDYTIAIKINPLYNAVYFNRGLVYGKQGKFEEAIIDYTQFIQMVIEIQYNFIKLTLNNLPCCNFKNLNLKFLQDKIFQLTIIIEVIKIIQVSENAYQNLGNFNEAISDYSKSIEINPQYSVAYNNRGKFDDAIIDCSKAIQLNRENADAFYIRVKIILDDQQMLIKIKENMKKQQMIILKLFNQILNMLQLIIIEIFEKAIIDNSKAIEILPTNPQYYFSLDFLYFSLKQFNQANQNFQKAIQCSLKVSPLLRYQFQLSKDKMIFLQSKVEILTYLDKEIQNVNEEIEYLLKKNSISEIQHKQYQSQINNIDIILLQLVPSKSTENQEEVLQKLKQQMEEIKNLNIEISKLKSNQDYEIEIILIKQILQIFKKLLLIIYNLQNIISSDCFLINYEFNSKPILEIIQKIEKINNPKEGFIPIIDQTFCLINASLDLNDNIQEIKCSSRVFNLKQILQAFAICTSEYEREIEKASLYLMNNIKYTYEKNHFNTFELFVEKISILEIDYEEYSQSNFWKTGILHILIILKYLEENYQYIINQSSVCSFKDIIVRSINEFNPESLAIEYIKQQ</sequence>
<dbReference type="PROSITE" id="PS50005">
    <property type="entry name" value="TPR"/>
    <property type="match status" value="4"/>
</dbReference>
<dbReference type="InterPro" id="IPR050498">
    <property type="entry name" value="Ycf3"/>
</dbReference>
<gene>
    <name evidence="5" type="ORF">PPENT_87.1.T1200033</name>
</gene>
<feature type="repeat" description="TPR" evidence="3">
    <location>
        <begin position="75"/>
        <end position="108"/>
    </location>
</feature>
<reference evidence="5" key="1">
    <citation type="submission" date="2021-01" db="EMBL/GenBank/DDBJ databases">
        <authorList>
            <consortium name="Genoscope - CEA"/>
            <person name="William W."/>
        </authorList>
    </citation>
    <scope>NUCLEOTIDE SEQUENCE</scope>
</reference>
<dbReference type="InterPro" id="IPR019734">
    <property type="entry name" value="TPR_rpt"/>
</dbReference>
<comment type="caution">
    <text evidence="5">The sequence shown here is derived from an EMBL/GenBank/DDBJ whole genome shotgun (WGS) entry which is preliminary data.</text>
</comment>
<evidence type="ECO:0000313" key="5">
    <source>
        <dbReference type="EMBL" id="CAD8198849.1"/>
    </source>
</evidence>
<dbReference type="EMBL" id="CAJJDO010000120">
    <property type="protein sequence ID" value="CAD8198849.1"/>
    <property type="molecule type" value="Genomic_DNA"/>
</dbReference>
<evidence type="ECO:0008006" key="7">
    <source>
        <dbReference type="Google" id="ProtNLM"/>
    </source>
</evidence>
<evidence type="ECO:0000256" key="4">
    <source>
        <dbReference type="SAM" id="Coils"/>
    </source>
</evidence>
<proteinExistence type="predicted"/>
<name>A0A8S1XD38_9CILI</name>
<dbReference type="Pfam" id="PF00515">
    <property type="entry name" value="TPR_1"/>
    <property type="match status" value="1"/>
</dbReference>
<dbReference type="AlphaFoldDB" id="A0A8S1XD38"/>
<feature type="repeat" description="TPR" evidence="3">
    <location>
        <begin position="41"/>
        <end position="74"/>
    </location>
</feature>
<keyword evidence="1" id="KW-0677">Repeat</keyword>
<protein>
    <recommendedName>
        <fullName evidence="7">Tetratricopeptide repeat protein</fullName>
    </recommendedName>
</protein>
<keyword evidence="6" id="KW-1185">Reference proteome</keyword>
<feature type="repeat" description="TPR" evidence="3">
    <location>
        <begin position="147"/>
        <end position="180"/>
    </location>
</feature>
<accession>A0A8S1XD38</accession>
<dbReference type="Pfam" id="PF13414">
    <property type="entry name" value="TPR_11"/>
    <property type="match status" value="2"/>
</dbReference>
<evidence type="ECO:0000256" key="1">
    <source>
        <dbReference type="ARBA" id="ARBA00022737"/>
    </source>
</evidence>
<organism evidence="5 6">
    <name type="scientific">Paramecium pentaurelia</name>
    <dbReference type="NCBI Taxonomy" id="43138"/>
    <lineage>
        <taxon>Eukaryota</taxon>
        <taxon>Sar</taxon>
        <taxon>Alveolata</taxon>
        <taxon>Ciliophora</taxon>
        <taxon>Intramacronucleata</taxon>
        <taxon>Oligohymenophorea</taxon>
        <taxon>Peniculida</taxon>
        <taxon>Parameciidae</taxon>
        <taxon>Paramecium</taxon>
    </lineage>
</organism>
<dbReference type="PANTHER" id="PTHR44858:SF1">
    <property type="entry name" value="UDP-N-ACETYLGLUCOSAMINE--PEPTIDE N-ACETYLGLUCOSAMINYLTRANSFERASE SPINDLY-RELATED"/>
    <property type="match status" value="1"/>
</dbReference>
<feature type="repeat" description="TPR" evidence="3">
    <location>
        <begin position="7"/>
        <end position="40"/>
    </location>
</feature>
<dbReference type="OrthoDB" id="2017782at2759"/>
<dbReference type="PROSITE" id="PS50293">
    <property type="entry name" value="TPR_REGION"/>
    <property type="match status" value="1"/>
</dbReference>
<keyword evidence="2 3" id="KW-0802">TPR repeat</keyword>
<evidence type="ECO:0000313" key="6">
    <source>
        <dbReference type="Proteomes" id="UP000689195"/>
    </source>
</evidence>
<evidence type="ECO:0000256" key="2">
    <source>
        <dbReference type="ARBA" id="ARBA00022803"/>
    </source>
</evidence>
<keyword evidence="4" id="KW-0175">Coiled coil</keyword>
<feature type="coiled-coil region" evidence="4">
    <location>
        <begin position="385"/>
        <end position="415"/>
    </location>
</feature>
<evidence type="ECO:0000256" key="3">
    <source>
        <dbReference type="PROSITE-ProRule" id="PRU00339"/>
    </source>
</evidence>